<evidence type="ECO:0000256" key="1">
    <source>
        <dbReference type="SAM" id="MobiDB-lite"/>
    </source>
</evidence>
<name>A0A1H4VDP5_9PSEU</name>
<dbReference type="RefSeq" id="WP_091311521.1">
    <property type="nucleotide sequence ID" value="NZ_FNSO01000004.1"/>
</dbReference>
<evidence type="ECO:0000313" key="2">
    <source>
        <dbReference type="EMBL" id="SEC78504.1"/>
    </source>
</evidence>
<feature type="compositionally biased region" description="Low complexity" evidence="1">
    <location>
        <begin position="36"/>
        <end position="50"/>
    </location>
</feature>
<evidence type="ECO:0000313" key="3">
    <source>
        <dbReference type="Proteomes" id="UP000199622"/>
    </source>
</evidence>
<dbReference type="Proteomes" id="UP000199622">
    <property type="component" value="Unassembled WGS sequence"/>
</dbReference>
<reference evidence="3" key="1">
    <citation type="submission" date="2016-10" db="EMBL/GenBank/DDBJ databases">
        <authorList>
            <person name="Varghese N."/>
            <person name="Submissions S."/>
        </authorList>
    </citation>
    <scope>NUCLEOTIDE SEQUENCE [LARGE SCALE GENOMIC DNA]</scope>
    <source>
        <strain evidence="3">DSM 44544</strain>
    </source>
</reference>
<gene>
    <name evidence="2" type="ORF">SAMN04489727_5077</name>
</gene>
<dbReference type="STRING" id="208445.SAMN04489727_5077"/>
<organism evidence="2 3">
    <name type="scientific">Amycolatopsis tolypomycina</name>
    <dbReference type="NCBI Taxonomy" id="208445"/>
    <lineage>
        <taxon>Bacteria</taxon>
        <taxon>Bacillati</taxon>
        <taxon>Actinomycetota</taxon>
        <taxon>Actinomycetes</taxon>
        <taxon>Pseudonocardiales</taxon>
        <taxon>Pseudonocardiaceae</taxon>
        <taxon>Amycolatopsis</taxon>
    </lineage>
</organism>
<sequence>MWRFVKPALWTFGVLATAGLAFWLVLAMNIPYKSAAAPDTTPETTSASTTAPPPSGPTMDTAYVTDVRPGPDDRTVLLHVTLPTCVEVPETKVADGNDRVDVDVRFRRPGGGADCPPAPTDVPVRLRTPIGLRPVFVNTSDSWGQGPGGWRRCDRFLSCTPPADHCDPRWIGHLEARAEAEFSGTTRACDQHWLIHDLQRHSAEPPHRVVYRWAGDTWADFASPKGGGCGEILAAEPKFPTALCKDLAPPA</sequence>
<dbReference type="OrthoDB" id="3541931at2"/>
<feature type="region of interest" description="Disordered" evidence="1">
    <location>
        <begin position="36"/>
        <end position="61"/>
    </location>
</feature>
<protein>
    <submittedName>
        <fullName evidence="2">Uncharacterized protein</fullName>
    </submittedName>
</protein>
<dbReference type="EMBL" id="FNSO01000004">
    <property type="protein sequence ID" value="SEC78504.1"/>
    <property type="molecule type" value="Genomic_DNA"/>
</dbReference>
<dbReference type="AlphaFoldDB" id="A0A1H4VDP5"/>
<proteinExistence type="predicted"/>
<accession>A0A1H4VDP5</accession>
<keyword evidence="3" id="KW-1185">Reference proteome</keyword>